<accession>A0A7C1FP34</accession>
<dbReference type="HAMAP" id="MF_00090">
    <property type="entry name" value="PIMT"/>
    <property type="match status" value="1"/>
</dbReference>
<dbReference type="NCBIfam" id="TIGR00080">
    <property type="entry name" value="pimt"/>
    <property type="match status" value="1"/>
</dbReference>
<comment type="similarity">
    <text evidence="2 7">Belongs to the methyltransferase superfamily. L-isoaspartyl/D-aspartyl protein methyltransferase family.</text>
</comment>
<dbReference type="GO" id="GO:0004719">
    <property type="term" value="F:protein-L-isoaspartate (D-aspartate) O-methyltransferase activity"/>
    <property type="evidence" value="ECO:0007669"/>
    <property type="project" value="UniProtKB-UniRule"/>
</dbReference>
<comment type="subcellular location">
    <subcellularLocation>
        <location evidence="1 7">Cytoplasm</location>
    </subcellularLocation>
</comment>
<reference evidence="8" key="1">
    <citation type="journal article" date="2020" name="mSystems">
        <title>Genome- and Community-Level Interaction Insights into Carbon Utilization and Element Cycling Functions of Hydrothermarchaeota in Hydrothermal Sediment.</title>
        <authorList>
            <person name="Zhou Z."/>
            <person name="Liu Y."/>
            <person name="Xu W."/>
            <person name="Pan J."/>
            <person name="Luo Z.H."/>
            <person name="Li M."/>
        </authorList>
    </citation>
    <scope>NUCLEOTIDE SEQUENCE [LARGE SCALE GENOMIC DNA]</scope>
    <source>
        <strain evidence="8">SpSt-289</strain>
    </source>
</reference>
<evidence type="ECO:0000256" key="6">
    <source>
        <dbReference type="ARBA" id="ARBA00022691"/>
    </source>
</evidence>
<name>A0A7C1FP34_9CHLR</name>
<evidence type="ECO:0000256" key="7">
    <source>
        <dbReference type="HAMAP-Rule" id="MF_00090"/>
    </source>
</evidence>
<gene>
    <name evidence="7" type="primary">pcm</name>
    <name evidence="8" type="ORF">ENQ20_19645</name>
</gene>
<evidence type="ECO:0000256" key="2">
    <source>
        <dbReference type="ARBA" id="ARBA00005369"/>
    </source>
</evidence>
<comment type="caution">
    <text evidence="8">The sequence shown here is derived from an EMBL/GenBank/DDBJ whole genome shotgun (WGS) entry which is preliminary data.</text>
</comment>
<evidence type="ECO:0000256" key="4">
    <source>
        <dbReference type="ARBA" id="ARBA00022603"/>
    </source>
</evidence>
<evidence type="ECO:0000256" key="5">
    <source>
        <dbReference type="ARBA" id="ARBA00022679"/>
    </source>
</evidence>
<dbReference type="Gene3D" id="3.40.50.150">
    <property type="entry name" value="Vaccinia Virus protein VP39"/>
    <property type="match status" value="1"/>
</dbReference>
<dbReference type="GO" id="GO:0032259">
    <property type="term" value="P:methylation"/>
    <property type="evidence" value="ECO:0007669"/>
    <property type="project" value="UniProtKB-KW"/>
</dbReference>
<dbReference type="PANTHER" id="PTHR11579:SF0">
    <property type="entry name" value="PROTEIN-L-ISOASPARTATE(D-ASPARTATE) O-METHYLTRANSFERASE"/>
    <property type="match status" value="1"/>
</dbReference>
<dbReference type="Pfam" id="PF01135">
    <property type="entry name" value="PCMT"/>
    <property type="match status" value="1"/>
</dbReference>
<evidence type="ECO:0000313" key="8">
    <source>
        <dbReference type="EMBL" id="HDX33673.1"/>
    </source>
</evidence>
<dbReference type="CDD" id="cd02440">
    <property type="entry name" value="AdoMet_MTases"/>
    <property type="match status" value="1"/>
</dbReference>
<dbReference type="NCBIfam" id="NF001453">
    <property type="entry name" value="PRK00312.1"/>
    <property type="match status" value="1"/>
</dbReference>
<evidence type="ECO:0000256" key="3">
    <source>
        <dbReference type="ARBA" id="ARBA00022490"/>
    </source>
</evidence>
<keyword evidence="5 7" id="KW-0808">Transferase</keyword>
<dbReference type="FunFam" id="3.40.50.150:FF:000010">
    <property type="entry name" value="Protein-L-isoaspartate O-methyltransferase"/>
    <property type="match status" value="1"/>
</dbReference>
<proteinExistence type="inferred from homology"/>
<dbReference type="GO" id="GO:0005737">
    <property type="term" value="C:cytoplasm"/>
    <property type="evidence" value="ECO:0007669"/>
    <property type="project" value="UniProtKB-SubCell"/>
</dbReference>
<dbReference type="GO" id="GO:0030091">
    <property type="term" value="P:protein repair"/>
    <property type="evidence" value="ECO:0007669"/>
    <property type="project" value="UniProtKB-UniRule"/>
</dbReference>
<dbReference type="SUPFAM" id="SSF53335">
    <property type="entry name" value="S-adenosyl-L-methionine-dependent methyltransferases"/>
    <property type="match status" value="1"/>
</dbReference>
<keyword evidence="4 7" id="KW-0489">Methyltransferase</keyword>
<keyword evidence="6 7" id="KW-0949">S-adenosyl-L-methionine</keyword>
<protein>
    <recommendedName>
        <fullName evidence="7">Protein-L-isoaspartate O-methyltransferase</fullName>
        <ecNumber evidence="7">2.1.1.77</ecNumber>
    </recommendedName>
    <alternativeName>
        <fullName evidence="7">L-isoaspartyl protein carboxyl methyltransferase</fullName>
    </alternativeName>
    <alternativeName>
        <fullName evidence="7">Protein L-isoaspartyl methyltransferase</fullName>
    </alternativeName>
    <alternativeName>
        <fullName evidence="7">Protein-beta-aspartate methyltransferase</fullName>
        <shortName evidence="7">PIMT</shortName>
    </alternativeName>
</protein>
<dbReference type="EMBL" id="DSMG01000198">
    <property type="protein sequence ID" value="HDX33673.1"/>
    <property type="molecule type" value="Genomic_DNA"/>
</dbReference>
<dbReference type="InterPro" id="IPR029063">
    <property type="entry name" value="SAM-dependent_MTases_sf"/>
</dbReference>
<dbReference type="AlphaFoldDB" id="A0A7C1FP34"/>
<keyword evidence="3 7" id="KW-0963">Cytoplasm</keyword>
<comment type="catalytic activity">
    <reaction evidence="7">
        <text>[protein]-L-isoaspartate + S-adenosyl-L-methionine = [protein]-L-isoaspartate alpha-methyl ester + S-adenosyl-L-homocysteine</text>
        <dbReference type="Rhea" id="RHEA:12705"/>
        <dbReference type="Rhea" id="RHEA-COMP:12143"/>
        <dbReference type="Rhea" id="RHEA-COMP:12144"/>
        <dbReference type="ChEBI" id="CHEBI:57856"/>
        <dbReference type="ChEBI" id="CHEBI:59789"/>
        <dbReference type="ChEBI" id="CHEBI:90596"/>
        <dbReference type="ChEBI" id="CHEBI:90598"/>
        <dbReference type="EC" id="2.1.1.77"/>
    </reaction>
</comment>
<dbReference type="PANTHER" id="PTHR11579">
    <property type="entry name" value="PROTEIN-L-ISOASPARTATE O-METHYLTRANSFERASE"/>
    <property type="match status" value="1"/>
</dbReference>
<feature type="active site" evidence="7">
    <location>
        <position position="59"/>
    </location>
</feature>
<evidence type="ECO:0000256" key="1">
    <source>
        <dbReference type="ARBA" id="ARBA00004496"/>
    </source>
</evidence>
<dbReference type="InterPro" id="IPR000682">
    <property type="entry name" value="PCMT"/>
</dbReference>
<organism evidence="8">
    <name type="scientific">Caldilinea aerophila</name>
    <dbReference type="NCBI Taxonomy" id="133453"/>
    <lineage>
        <taxon>Bacteria</taxon>
        <taxon>Bacillati</taxon>
        <taxon>Chloroflexota</taxon>
        <taxon>Caldilineae</taxon>
        <taxon>Caldilineales</taxon>
        <taxon>Caldilineaceae</taxon>
        <taxon>Caldilinea</taxon>
    </lineage>
</organism>
<comment type="function">
    <text evidence="7">Catalyzes the methyl esterification of L-isoaspartyl residues in peptides and proteins that result from spontaneous decomposition of normal L-aspartyl and L-asparaginyl residues. It plays a role in the repair and/or degradation of damaged proteins.</text>
</comment>
<sequence>MADRTPKPFPWADQWPEIVDPRVRAAFAAVPRSAFVPEHLVRLADQDAPLPIGEGQTISQPFVIALMVQALELEPGDKVLEIGAGSGYQTAILCELTAVEGEKPGERVYAIERFPSLAERAAARLARLGYAPHLRVGDGAYGWPEAAPFDAIIVSAAAPHIPRPLWEQLAEGGRMILPFGELDENQHLWLVRKINGRMHVEQLGGVRFVPMVSPLFDNPEEWAEI</sequence>
<dbReference type="PROSITE" id="PS01279">
    <property type="entry name" value="PCMT"/>
    <property type="match status" value="1"/>
</dbReference>
<dbReference type="EC" id="2.1.1.77" evidence="7"/>